<dbReference type="InterPro" id="IPR001155">
    <property type="entry name" value="OxRdtase_FMN_N"/>
</dbReference>
<accession>A0AAD7JLP3</accession>
<feature type="domain" description="NADH:flavin oxidoreductase/NADH oxidase N-terminal" evidence="1">
    <location>
        <begin position="4"/>
        <end position="240"/>
    </location>
</feature>
<gene>
    <name evidence="2" type="ORF">DFH07DRAFT_955038</name>
</gene>
<dbReference type="GO" id="GO:0010181">
    <property type="term" value="F:FMN binding"/>
    <property type="evidence" value="ECO:0007669"/>
    <property type="project" value="InterPro"/>
</dbReference>
<name>A0AAD7JLP3_9AGAR</name>
<sequence>MATLFSPLTLGSVTIANRMSPLTRDRADVSTVPNALMKEYYLQRAAGGAGLIVTQGTLVTRQGSEWPQAPGIWNEEQTAAWKPIVDAIHTTETKVYCQLWHLGRASHPDAPEQIKAGEATCIRPLCALRPRRQVPLPSRHIGLHNSHRDQGPKHVDRAVAALNAKEAGFDGVELHGVNGYLIHQFLDSTSNIRTDKWGVVSRTAHVSGLEVLKVMVEVFGADVGVKLAPAYMVRSGYNDMGMPLQETLETYKYFISEADKLDLSYIVLSRYALDFEAKSAAEAEKMITAGTLDAILFGVLWIAHPDLTKRVRYGKPLDNTPNRKTFYGHSDTPAEVSFTDYPAFSSYDSLRTSLPYLWDNGINLAVAVLRMFDLAAPEIIHDTFGEHRVPFADHLAIGNKRARRIYVDGGAVAGFGEEHAGLPILCNRVEHDEWRDIADFWVAKERAHKIAGLEKAGQNTAAEVIAFGVWMTPD</sequence>
<evidence type="ECO:0000259" key="1">
    <source>
        <dbReference type="Pfam" id="PF00724"/>
    </source>
</evidence>
<dbReference type="InterPro" id="IPR013785">
    <property type="entry name" value="Aldolase_TIM"/>
</dbReference>
<organism evidence="2 3">
    <name type="scientific">Mycena maculata</name>
    <dbReference type="NCBI Taxonomy" id="230809"/>
    <lineage>
        <taxon>Eukaryota</taxon>
        <taxon>Fungi</taxon>
        <taxon>Dikarya</taxon>
        <taxon>Basidiomycota</taxon>
        <taxon>Agaricomycotina</taxon>
        <taxon>Agaricomycetes</taxon>
        <taxon>Agaricomycetidae</taxon>
        <taxon>Agaricales</taxon>
        <taxon>Marasmiineae</taxon>
        <taxon>Mycenaceae</taxon>
        <taxon>Mycena</taxon>
    </lineage>
</organism>
<dbReference type="Pfam" id="PF00724">
    <property type="entry name" value="Oxidored_FMN"/>
    <property type="match status" value="1"/>
</dbReference>
<dbReference type="PANTHER" id="PTHR22893">
    <property type="entry name" value="NADH OXIDOREDUCTASE-RELATED"/>
    <property type="match status" value="1"/>
</dbReference>
<comment type="caution">
    <text evidence="2">The sequence shown here is derived from an EMBL/GenBank/DDBJ whole genome shotgun (WGS) entry which is preliminary data.</text>
</comment>
<dbReference type="AlphaFoldDB" id="A0AAD7JLP3"/>
<evidence type="ECO:0000313" key="2">
    <source>
        <dbReference type="EMBL" id="KAJ7767509.1"/>
    </source>
</evidence>
<dbReference type="PANTHER" id="PTHR22893:SF91">
    <property type="entry name" value="NADPH DEHYDROGENASE 2-RELATED"/>
    <property type="match status" value="1"/>
</dbReference>
<proteinExistence type="predicted"/>
<dbReference type="Proteomes" id="UP001215280">
    <property type="component" value="Unassembled WGS sequence"/>
</dbReference>
<evidence type="ECO:0000313" key="3">
    <source>
        <dbReference type="Proteomes" id="UP001215280"/>
    </source>
</evidence>
<reference evidence="2" key="1">
    <citation type="submission" date="2023-03" db="EMBL/GenBank/DDBJ databases">
        <title>Massive genome expansion in bonnet fungi (Mycena s.s.) driven by repeated elements and novel gene families across ecological guilds.</title>
        <authorList>
            <consortium name="Lawrence Berkeley National Laboratory"/>
            <person name="Harder C.B."/>
            <person name="Miyauchi S."/>
            <person name="Viragh M."/>
            <person name="Kuo A."/>
            <person name="Thoen E."/>
            <person name="Andreopoulos B."/>
            <person name="Lu D."/>
            <person name="Skrede I."/>
            <person name="Drula E."/>
            <person name="Henrissat B."/>
            <person name="Morin E."/>
            <person name="Kohler A."/>
            <person name="Barry K."/>
            <person name="LaButti K."/>
            <person name="Morin E."/>
            <person name="Salamov A."/>
            <person name="Lipzen A."/>
            <person name="Mereny Z."/>
            <person name="Hegedus B."/>
            <person name="Baldrian P."/>
            <person name="Stursova M."/>
            <person name="Weitz H."/>
            <person name="Taylor A."/>
            <person name="Grigoriev I.V."/>
            <person name="Nagy L.G."/>
            <person name="Martin F."/>
            <person name="Kauserud H."/>
        </authorList>
    </citation>
    <scope>NUCLEOTIDE SEQUENCE</scope>
    <source>
        <strain evidence="2">CBHHK188m</strain>
    </source>
</reference>
<dbReference type="InterPro" id="IPR045247">
    <property type="entry name" value="Oye-like"/>
</dbReference>
<protein>
    <recommendedName>
        <fullName evidence="1">NADH:flavin oxidoreductase/NADH oxidase N-terminal domain-containing protein</fullName>
    </recommendedName>
</protein>
<dbReference type="Gene3D" id="3.20.20.70">
    <property type="entry name" value="Aldolase class I"/>
    <property type="match status" value="1"/>
</dbReference>
<keyword evidence="3" id="KW-1185">Reference proteome</keyword>
<dbReference type="GO" id="GO:0016491">
    <property type="term" value="F:oxidoreductase activity"/>
    <property type="evidence" value="ECO:0007669"/>
    <property type="project" value="InterPro"/>
</dbReference>
<dbReference type="EMBL" id="JARJLG010000030">
    <property type="protein sequence ID" value="KAJ7767509.1"/>
    <property type="molecule type" value="Genomic_DNA"/>
</dbReference>
<dbReference type="SUPFAM" id="SSF51395">
    <property type="entry name" value="FMN-linked oxidoreductases"/>
    <property type="match status" value="1"/>
</dbReference>